<evidence type="ECO:0000256" key="4">
    <source>
        <dbReference type="SAM" id="SignalP"/>
    </source>
</evidence>
<evidence type="ECO:0000313" key="6">
    <source>
        <dbReference type="Proteomes" id="UP000694888"/>
    </source>
</evidence>
<dbReference type="CDD" id="cd00041">
    <property type="entry name" value="CUB"/>
    <property type="match status" value="1"/>
</dbReference>
<feature type="domain" description="CUB" evidence="5">
    <location>
        <begin position="33"/>
        <end position="151"/>
    </location>
</feature>
<keyword evidence="4" id="KW-0732">Signal</keyword>
<dbReference type="PROSITE" id="PS01180">
    <property type="entry name" value="CUB"/>
    <property type="match status" value="1"/>
</dbReference>
<evidence type="ECO:0000259" key="5">
    <source>
        <dbReference type="PROSITE" id="PS01180"/>
    </source>
</evidence>
<keyword evidence="1" id="KW-1015">Disulfide bond</keyword>
<accession>A0ABM1VWD6</accession>
<dbReference type="GeneID" id="101846173"/>
<evidence type="ECO:0000256" key="1">
    <source>
        <dbReference type="ARBA" id="ARBA00023157"/>
    </source>
</evidence>
<proteinExistence type="predicted"/>
<evidence type="ECO:0000256" key="3">
    <source>
        <dbReference type="SAM" id="Phobius"/>
    </source>
</evidence>
<reference evidence="7" key="1">
    <citation type="submission" date="2025-08" db="UniProtKB">
        <authorList>
            <consortium name="RefSeq"/>
        </authorList>
    </citation>
    <scope>IDENTIFICATION</scope>
</reference>
<protein>
    <submittedName>
        <fullName evidence="7">Dorsal-ventral patterning protein tolloid</fullName>
    </submittedName>
</protein>
<sequence>MSPTPTRPQSLCGLAVAVIAFFCLVSVSDTTDCRSSMTLYANFTKQFLTSPDYPQFFPRPSYCKWTIVATQGNRLVFRIWDFDLEASIFCYKDLFTLLDGSTGYELDLLSLCGGFTSSNLYKTSGDAATVELRGVNPGDDHRGFNISFWTEFKLDLQEREVSYGFTNYVLWGLSAAIFLSFVVAVVVLLKVHWQQIVDLCASEDDEECDILEVNQEMEKEGNAGVQIIISPPNDEPMVEG</sequence>
<keyword evidence="3" id="KW-0812">Transmembrane</keyword>
<dbReference type="SMART" id="SM00042">
    <property type="entry name" value="CUB"/>
    <property type="match status" value="1"/>
</dbReference>
<keyword evidence="3" id="KW-0472">Membrane</keyword>
<comment type="caution">
    <text evidence="2">Lacks conserved residue(s) required for the propagation of feature annotation.</text>
</comment>
<evidence type="ECO:0000313" key="7">
    <source>
        <dbReference type="RefSeq" id="XP_035826728.1"/>
    </source>
</evidence>
<dbReference type="InterPro" id="IPR035914">
    <property type="entry name" value="Sperma_CUB_dom_sf"/>
</dbReference>
<dbReference type="Gene3D" id="2.60.120.290">
    <property type="entry name" value="Spermadhesin, CUB domain"/>
    <property type="match status" value="1"/>
</dbReference>
<dbReference type="InterPro" id="IPR000859">
    <property type="entry name" value="CUB_dom"/>
</dbReference>
<dbReference type="Proteomes" id="UP000694888">
    <property type="component" value="Unplaced"/>
</dbReference>
<keyword evidence="3" id="KW-1133">Transmembrane helix</keyword>
<gene>
    <name evidence="7" type="primary">LOC101846173</name>
</gene>
<dbReference type="PANTHER" id="PTHR24255">
    <property type="entry name" value="COMPLEMENT COMPONENT 1, S SUBCOMPONENT-RELATED"/>
    <property type="match status" value="1"/>
</dbReference>
<dbReference type="RefSeq" id="XP_035826728.1">
    <property type="nucleotide sequence ID" value="XM_035970835.1"/>
</dbReference>
<dbReference type="PANTHER" id="PTHR24255:SF31">
    <property type="entry name" value="CUBILIN-LIKE PROTEIN"/>
    <property type="match status" value="1"/>
</dbReference>
<evidence type="ECO:0000256" key="2">
    <source>
        <dbReference type="PROSITE-ProRule" id="PRU00059"/>
    </source>
</evidence>
<feature type="chain" id="PRO_5045231755" evidence="4">
    <location>
        <begin position="31"/>
        <end position="240"/>
    </location>
</feature>
<organism evidence="6 7">
    <name type="scientific">Aplysia californica</name>
    <name type="common">California sea hare</name>
    <dbReference type="NCBI Taxonomy" id="6500"/>
    <lineage>
        <taxon>Eukaryota</taxon>
        <taxon>Metazoa</taxon>
        <taxon>Spiralia</taxon>
        <taxon>Lophotrochozoa</taxon>
        <taxon>Mollusca</taxon>
        <taxon>Gastropoda</taxon>
        <taxon>Heterobranchia</taxon>
        <taxon>Euthyneura</taxon>
        <taxon>Tectipleura</taxon>
        <taxon>Aplysiida</taxon>
        <taxon>Aplysioidea</taxon>
        <taxon>Aplysiidae</taxon>
        <taxon>Aplysia</taxon>
    </lineage>
</organism>
<dbReference type="Pfam" id="PF00431">
    <property type="entry name" value="CUB"/>
    <property type="match status" value="1"/>
</dbReference>
<dbReference type="SUPFAM" id="SSF49854">
    <property type="entry name" value="Spermadhesin, CUB domain"/>
    <property type="match status" value="1"/>
</dbReference>
<feature type="signal peptide" evidence="4">
    <location>
        <begin position="1"/>
        <end position="30"/>
    </location>
</feature>
<keyword evidence="6" id="KW-1185">Reference proteome</keyword>
<name>A0ABM1VWD6_APLCA</name>
<feature type="transmembrane region" description="Helical" evidence="3">
    <location>
        <begin position="168"/>
        <end position="189"/>
    </location>
</feature>